<gene>
    <name evidence="3" type="ORF">K432DRAFT_378013</name>
</gene>
<organism evidence="3 4">
    <name type="scientific">Lepidopterella palustris CBS 459.81</name>
    <dbReference type="NCBI Taxonomy" id="1314670"/>
    <lineage>
        <taxon>Eukaryota</taxon>
        <taxon>Fungi</taxon>
        <taxon>Dikarya</taxon>
        <taxon>Ascomycota</taxon>
        <taxon>Pezizomycotina</taxon>
        <taxon>Dothideomycetes</taxon>
        <taxon>Pleosporomycetidae</taxon>
        <taxon>Mytilinidiales</taxon>
        <taxon>Argynnaceae</taxon>
        <taxon>Lepidopterella</taxon>
    </lineage>
</organism>
<reference evidence="3 4" key="1">
    <citation type="journal article" date="2016" name="Nat. Commun.">
        <title>Ectomycorrhizal ecology is imprinted in the genome of the dominant symbiotic fungus Cenococcum geophilum.</title>
        <authorList>
            <consortium name="DOE Joint Genome Institute"/>
            <person name="Peter M."/>
            <person name="Kohler A."/>
            <person name="Ohm R.A."/>
            <person name="Kuo A."/>
            <person name="Krutzmann J."/>
            <person name="Morin E."/>
            <person name="Arend M."/>
            <person name="Barry K.W."/>
            <person name="Binder M."/>
            <person name="Choi C."/>
            <person name="Clum A."/>
            <person name="Copeland A."/>
            <person name="Grisel N."/>
            <person name="Haridas S."/>
            <person name="Kipfer T."/>
            <person name="LaButti K."/>
            <person name="Lindquist E."/>
            <person name="Lipzen A."/>
            <person name="Maire R."/>
            <person name="Meier B."/>
            <person name="Mihaltcheva S."/>
            <person name="Molinier V."/>
            <person name="Murat C."/>
            <person name="Poggeler S."/>
            <person name="Quandt C.A."/>
            <person name="Sperisen C."/>
            <person name="Tritt A."/>
            <person name="Tisserant E."/>
            <person name="Crous P.W."/>
            <person name="Henrissat B."/>
            <person name="Nehls U."/>
            <person name="Egli S."/>
            <person name="Spatafora J.W."/>
            <person name="Grigoriev I.V."/>
            <person name="Martin F.M."/>
        </authorList>
    </citation>
    <scope>NUCLEOTIDE SEQUENCE [LARGE SCALE GENOMIC DNA]</scope>
    <source>
        <strain evidence="3 4">CBS 459.81</strain>
    </source>
</reference>
<dbReference type="InterPro" id="IPR036864">
    <property type="entry name" value="Zn2-C6_fun-type_DNA-bd_sf"/>
</dbReference>
<dbReference type="AlphaFoldDB" id="A0A8E2EJC3"/>
<dbReference type="PANTHER" id="PTHR47655">
    <property type="entry name" value="QUINIC ACID UTILIZATION ACTIVATOR"/>
    <property type="match status" value="1"/>
</dbReference>
<dbReference type="InterPro" id="IPR052783">
    <property type="entry name" value="Metabolic/Drug-Res_Regulator"/>
</dbReference>
<evidence type="ECO:0000256" key="1">
    <source>
        <dbReference type="ARBA" id="ARBA00023242"/>
    </source>
</evidence>
<accession>A0A8E2EJC3</accession>
<feature type="domain" description="Zn(2)-C6 fungal-type" evidence="2">
    <location>
        <begin position="16"/>
        <end position="43"/>
    </location>
</feature>
<dbReference type="Proteomes" id="UP000250266">
    <property type="component" value="Unassembled WGS sequence"/>
</dbReference>
<dbReference type="EMBL" id="KV744825">
    <property type="protein sequence ID" value="OCK85057.1"/>
    <property type="molecule type" value="Genomic_DNA"/>
</dbReference>
<dbReference type="PANTHER" id="PTHR47655:SF3">
    <property type="entry name" value="ZN(II)2CYS6 TRANSCRIPTION FACTOR (EUROFUNG)"/>
    <property type="match status" value="1"/>
</dbReference>
<keyword evidence="1" id="KW-0539">Nucleus</keyword>
<dbReference type="Pfam" id="PF00172">
    <property type="entry name" value="Zn_clus"/>
    <property type="match status" value="1"/>
</dbReference>
<protein>
    <recommendedName>
        <fullName evidence="2">Zn(2)-C6 fungal-type domain-containing protein</fullName>
    </recommendedName>
</protein>
<sequence length="278" mass="30571">MLPSEDRPNRPRVARACDRCKIKKSKCDGNKPCENCKANNALCCVSALKRRSTIYPAGYTELIERQNKYLNMGIVALYRRLLDGKGWDRPVQEAYGVPLVHDILEGLSVKPVDSHGGCIHPDDVGEEYYRSNAPVELPLLLQKPANRTVDEAPAPGRSDTTIVPDGHGLPETDELAAPDFILSSPLLPGMDETGFDVMSVDTSDLNVSPEALSYSPGSSVSSYGSHIEEPWWHNQVIQSDIFGQLPSSVGVYAGEWNMDAYANSTGWYDGTNNEQMQL</sequence>
<dbReference type="CDD" id="cd00067">
    <property type="entry name" value="GAL4"/>
    <property type="match status" value="1"/>
</dbReference>
<evidence type="ECO:0000259" key="2">
    <source>
        <dbReference type="PROSITE" id="PS50048"/>
    </source>
</evidence>
<dbReference type="GO" id="GO:0000981">
    <property type="term" value="F:DNA-binding transcription factor activity, RNA polymerase II-specific"/>
    <property type="evidence" value="ECO:0007669"/>
    <property type="project" value="InterPro"/>
</dbReference>
<dbReference type="PROSITE" id="PS00463">
    <property type="entry name" value="ZN2_CY6_FUNGAL_1"/>
    <property type="match status" value="1"/>
</dbReference>
<evidence type="ECO:0000313" key="4">
    <source>
        <dbReference type="Proteomes" id="UP000250266"/>
    </source>
</evidence>
<dbReference type="PROSITE" id="PS50048">
    <property type="entry name" value="ZN2_CY6_FUNGAL_2"/>
    <property type="match status" value="1"/>
</dbReference>
<dbReference type="OrthoDB" id="4151048at2759"/>
<dbReference type="InterPro" id="IPR001138">
    <property type="entry name" value="Zn2Cys6_DnaBD"/>
</dbReference>
<evidence type="ECO:0000313" key="3">
    <source>
        <dbReference type="EMBL" id="OCK85057.1"/>
    </source>
</evidence>
<dbReference type="GO" id="GO:0008270">
    <property type="term" value="F:zinc ion binding"/>
    <property type="evidence" value="ECO:0007669"/>
    <property type="project" value="InterPro"/>
</dbReference>
<name>A0A8E2EJC3_9PEZI</name>
<dbReference type="Gene3D" id="4.10.240.10">
    <property type="entry name" value="Zn(2)-C6 fungal-type DNA-binding domain"/>
    <property type="match status" value="1"/>
</dbReference>
<dbReference type="SUPFAM" id="SSF57701">
    <property type="entry name" value="Zn2/Cys6 DNA-binding domain"/>
    <property type="match status" value="1"/>
</dbReference>
<proteinExistence type="predicted"/>
<keyword evidence="4" id="KW-1185">Reference proteome</keyword>
<dbReference type="SMART" id="SM00066">
    <property type="entry name" value="GAL4"/>
    <property type="match status" value="1"/>
</dbReference>